<evidence type="ECO:0000259" key="3">
    <source>
        <dbReference type="SMART" id="SM00244"/>
    </source>
</evidence>
<keyword evidence="5" id="KW-1185">Reference proteome</keyword>
<dbReference type="KEGG" id="lyj:FKV23_01835"/>
<dbReference type="PRINTS" id="PR00721">
    <property type="entry name" value="STOMATIN"/>
</dbReference>
<dbReference type="PANTHER" id="PTHR10264">
    <property type="entry name" value="BAND 7 PROTEIN-RELATED"/>
    <property type="match status" value="1"/>
</dbReference>
<evidence type="ECO:0000256" key="1">
    <source>
        <dbReference type="ARBA" id="ARBA00004167"/>
    </source>
</evidence>
<dbReference type="Proteomes" id="UP000317199">
    <property type="component" value="Chromosome"/>
</dbReference>
<dbReference type="PANTHER" id="PTHR10264:SF83">
    <property type="entry name" value="BLL5629 PROTEIN"/>
    <property type="match status" value="1"/>
</dbReference>
<dbReference type="InterPro" id="IPR001107">
    <property type="entry name" value="Band_7"/>
</dbReference>
<name>A0A514BNN9_9GAMM</name>
<dbReference type="Pfam" id="PF01145">
    <property type="entry name" value="Band_7"/>
    <property type="match status" value="1"/>
</dbReference>
<dbReference type="SUPFAM" id="SSF117892">
    <property type="entry name" value="Band 7/SPFH domain"/>
    <property type="match status" value="1"/>
</dbReference>
<dbReference type="EMBL" id="CP041242">
    <property type="protein sequence ID" value="QDH68980.1"/>
    <property type="molecule type" value="Genomic_DNA"/>
</dbReference>
<dbReference type="SMART" id="SM00244">
    <property type="entry name" value="PHB"/>
    <property type="match status" value="1"/>
</dbReference>
<evidence type="ECO:0000313" key="4">
    <source>
        <dbReference type="EMBL" id="QDH68980.1"/>
    </source>
</evidence>
<feature type="domain" description="Band 7" evidence="3">
    <location>
        <begin position="210"/>
        <end position="369"/>
    </location>
</feature>
<dbReference type="Gene3D" id="3.30.479.30">
    <property type="entry name" value="Band 7 domain"/>
    <property type="match status" value="1"/>
</dbReference>
<accession>A0A514BNN9</accession>
<dbReference type="AlphaFoldDB" id="A0A514BNN9"/>
<dbReference type="InterPro" id="IPR001972">
    <property type="entry name" value="Stomatin_HflK_fam"/>
</dbReference>
<sequence>MSRKSSMDGFTRVPQRQGHLLPRRYTRSWEKNHFSCSSHMRSFTNSMRQPVPRTQADRNTRANKEDIPMFWTKRVVIGDGERGLVYRNRQFEQVLAAGVYRWFDPFGRIEVKTFNIAMPEYAGHDVDALIARLGERLDEVFVRVDLEADEVGLVMRNGKLEDVLAPGMRRLYWRGLVEVAVERVSLADGLELRADVLMRLRQLGLLSRVAVAVEVPAEFAGLVFIDGKLARVLEAGSYAFWNFRKNVVAQTIDLRVQSMEVSGQELLTRDKVSLRVNLAASIRITDPVAAVTRVAKHGDYVYRELQYGLRKAVAAKTLDELLGDKASLDADIFAYVHGRVGEFGTEVLGVGVKDVILPGEMKDILNSVVQAEKSAQANVIRRREEANATRSLLNTAKLIEGSPVLMRLKELEALEKVTEKIGSMTVFGGLDGVVKQLVTMKQ</sequence>
<gene>
    <name evidence="4" type="ORF">FKV23_01835</name>
</gene>
<evidence type="ECO:0000313" key="5">
    <source>
        <dbReference type="Proteomes" id="UP000317199"/>
    </source>
</evidence>
<dbReference type="InterPro" id="IPR036013">
    <property type="entry name" value="Band_7/SPFH_dom_sf"/>
</dbReference>
<dbReference type="CDD" id="cd13438">
    <property type="entry name" value="SPFH_eoslipins_u2"/>
    <property type="match status" value="1"/>
</dbReference>
<protein>
    <submittedName>
        <fullName evidence="4">Slipin family protein</fullName>
    </submittedName>
</protein>
<dbReference type="Gene3D" id="6.10.250.2090">
    <property type="match status" value="1"/>
</dbReference>
<dbReference type="InterPro" id="IPR043202">
    <property type="entry name" value="Band-7_stomatin-like"/>
</dbReference>
<dbReference type="GO" id="GO:0005886">
    <property type="term" value="C:plasma membrane"/>
    <property type="evidence" value="ECO:0007669"/>
    <property type="project" value="InterPro"/>
</dbReference>
<comment type="similarity">
    <text evidence="2">Belongs to the band 7/mec-2 family.</text>
</comment>
<comment type="subcellular location">
    <subcellularLocation>
        <location evidence="1">Membrane</location>
        <topology evidence="1">Single-pass membrane protein</topology>
    </subcellularLocation>
</comment>
<evidence type="ECO:0000256" key="2">
    <source>
        <dbReference type="ARBA" id="ARBA00008164"/>
    </source>
</evidence>
<organism evidence="4 5">
    <name type="scientific">Marilutibacter alkalisoli</name>
    <dbReference type="NCBI Taxonomy" id="2591633"/>
    <lineage>
        <taxon>Bacteria</taxon>
        <taxon>Pseudomonadati</taxon>
        <taxon>Pseudomonadota</taxon>
        <taxon>Gammaproteobacteria</taxon>
        <taxon>Lysobacterales</taxon>
        <taxon>Lysobacteraceae</taxon>
        <taxon>Marilutibacter</taxon>
    </lineage>
</organism>
<proteinExistence type="inferred from homology"/>
<reference evidence="4 5" key="1">
    <citation type="submission" date="2019-06" db="EMBL/GenBank/DDBJ databases">
        <title>Lysobacter alkalisoli sp. nov. isolated from saline-alkali soil.</title>
        <authorList>
            <person name="Sun J.-Q."/>
            <person name="Xu L."/>
        </authorList>
    </citation>
    <scope>NUCLEOTIDE SEQUENCE [LARGE SCALE GENOMIC DNA]</scope>
    <source>
        <strain evidence="4 5">SJ-36</strain>
    </source>
</reference>
<dbReference type="OrthoDB" id="5501731at2"/>